<dbReference type="PANTHER" id="PTHR32089:SF112">
    <property type="entry name" value="LYSOZYME-LIKE PROTEIN-RELATED"/>
    <property type="match status" value="1"/>
</dbReference>
<dbReference type="SMART" id="SM00283">
    <property type="entry name" value="MA"/>
    <property type="match status" value="1"/>
</dbReference>
<evidence type="ECO:0000313" key="12">
    <source>
        <dbReference type="Proteomes" id="UP000578697"/>
    </source>
</evidence>
<dbReference type="GO" id="GO:0016020">
    <property type="term" value="C:membrane"/>
    <property type="evidence" value="ECO:0007669"/>
    <property type="project" value="InterPro"/>
</dbReference>
<evidence type="ECO:0000256" key="3">
    <source>
        <dbReference type="ARBA" id="ARBA00023004"/>
    </source>
</evidence>
<dbReference type="RefSeq" id="WP_184652511.1">
    <property type="nucleotide sequence ID" value="NZ_JACHFR010000002.1"/>
</dbReference>
<dbReference type="GO" id="GO:0051539">
    <property type="term" value="F:4 iron, 4 sulfur cluster binding"/>
    <property type="evidence" value="ECO:0007669"/>
    <property type="project" value="UniProtKB-KW"/>
</dbReference>
<evidence type="ECO:0000256" key="6">
    <source>
        <dbReference type="PROSITE-ProRule" id="PRU00284"/>
    </source>
</evidence>
<dbReference type="EMBL" id="JACHFR010000002">
    <property type="protein sequence ID" value="MBB5219083.1"/>
    <property type="molecule type" value="Genomic_DNA"/>
</dbReference>
<evidence type="ECO:0000259" key="9">
    <source>
        <dbReference type="PROSITE" id="PS51656"/>
    </source>
</evidence>
<dbReference type="GO" id="GO:0046872">
    <property type="term" value="F:metal ion binding"/>
    <property type="evidence" value="ECO:0007669"/>
    <property type="project" value="UniProtKB-KW"/>
</dbReference>
<dbReference type="Gene3D" id="3.40.50.1780">
    <property type="match status" value="1"/>
</dbReference>
<feature type="domain" description="4Fe-4S ferredoxin-type" evidence="8">
    <location>
        <begin position="6"/>
        <end position="35"/>
    </location>
</feature>
<feature type="domain" description="Methyl-accepting transducer" evidence="7">
    <location>
        <begin position="452"/>
        <end position="688"/>
    </location>
</feature>
<dbReference type="Pfam" id="PF00015">
    <property type="entry name" value="MCPsignal"/>
    <property type="match status" value="1"/>
</dbReference>
<dbReference type="Pfam" id="PF00037">
    <property type="entry name" value="Fer4"/>
    <property type="match status" value="1"/>
</dbReference>
<keyword evidence="5 6" id="KW-0807">Transducer</keyword>
<dbReference type="SUPFAM" id="SSF58104">
    <property type="entry name" value="Methyl-accepting chemotaxis protein (MCP) signaling domain"/>
    <property type="match status" value="1"/>
</dbReference>
<dbReference type="Pfam" id="PF04060">
    <property type="entry name" value="FeS"/>
    <property type="match status" value="1"/>
</dbReference>
<evidence type="ECO:0000256" key="1">
    <source>
        <dbReference type="ARBA" id="ARBA00022485"/>
    </source>
</evidence>
<feature type="domain" description="4Fe-4S ferredoxin-type" evidence="8">
    <location>
        <begin position="36"/>
        <end position="65"/>
    </location>
</feature>
<evidence type="ECO:0000313" key="13">
    <source>
        <dbReference type="Proteomes" id="UP000593591"/>
    </source>
</evidence>
<reference evidence="10 12" key="2">
    <citation type="submission" date="2020-08" db="EMBL/GenBank/DDBJ databases">
        <title>Genomic Encyclopedia of Type Strains, Phase IV (KMG-IV): sequencing the most valuable type-strain genomes for metagenomic binning, comparative biology and taxonomic classification.</title>
        <authorList>
            <person name="Goeker M."/>
        </authorList>
    </citation>
    <scope>NUCLEOTIDE SEQUENCE [LARGE SCALE GENOMIC DNA]</scope>
    <source>
        <strain evidence="10 12">DSM 103679</strain>
    </source>
</reference>
<dbReference type="InterPro" id="IPR017900">
    <property type="entry name" value="4Fe4S_Fe_S_CS"/>
</dbReference>
<reference evidence="11 13" key="1">
    <citation type="submission" date="2018-08" db="EMBL/GenBank/DDBJ databases">
        <title>The first complete genome of Treponema rectale (CHPAT), a commensal spirochete of the bovine rectum.</title>
        <authorList>
            <person name="Staton G.J."/>
            <person name="Clegg S.R."/>
            <person name="Carter S.D."/>
            <person name="Radford A.D."/>
            <person name="Darby A."/>
            <person name="Hall N."/>
            <person name="Birtles R.J."/>
            <person name="Evans N.J."/>
        </authorList>
    </citation>
    <scope>NUCLEOTIDE SEQUENCE [LARGE SCALE GENOMIC DNA]</scope>
    <source>
        <strain evidence="11 13">CHPA</strain>
    </source>
</reference>
<dbReference type="EMBL" id="CP031517">
    <property type="protein sequence ID" value="QOS41014.1"/>
    <property type="molecule type" value="Genomic_DNA"/>
</dbReference>
<evidence type="ECO:0000256" key="5">
    <source>
        <dbReference type="ARBA" id="ARBA00023224"/>
    </source>
</evidence>
<evidence type="ECO:0000256" key="4">
    <source>
        <dbReference type="ARBA" id="ARBA00023014"/>
    </source>
</evidence>
<gene>
    <name evidence="11" type="ORF">DYE49_11375</name>
    <name evidence="10" type="ORF">HNP77_001452</name>
</gene>
<sequence>MKNLTPVINVDKDKCCNCHRCIAVCPVKLCNNGSGDYVSINHELCIGCGVCIEACTHEARTGIDDTDLFFDALKNKENIVAIVAPAVAVNFKNKDLELNGWLKSIGVKAVFDVSFGAELTTKTYVEQMKKENPMLMISQPCPALVTFIETYKPELIKYLAKGDSPMAHTVELIRNFYPEYKNCKIAAISPCFAKRREFDENGRGDFNVTMKNLDKYFRENNIDLSKFPKTEYDNPPAERAVLYSTPGGLMRTAERFVPGISQQTRKIEGAPEVFEYLANLANQVTDGKKPLFKLIDCLNCGKGCNRGAGTTNQHLSLDELESLVENRAQERKLRWNTLNSFGKKFAIKKLNKKIDEYWKEGLYERKYTDRSEVLRAKIKTPNHQELQEILKQMEKYSTKDMYDCGACGYHSCEQMAVAIFNGLNKPENCHHYVLKRAKDNHASELKKAITRITEESVEMLNQTKKDVASLVNITGTMANNVNTSSSEIEDMISKIKSITNIIENNYQIVTDLENATQSGRTSLAQVSSLVSDIENESDQLVEMSEMVGQISEQTNMLAMNAAIEAAHAGEVGAGFSVVSDEIRKLAEDSGEEARQINNVLKRIKQMIDDAYTTSGVAQKEFENVVTLASRMKEHELTVKSSMTEQTETNGRLLESLAQMRDETKSVETAAGNLSSNTETVIKSISNIGKAT</sequence>
<keyword evidence="12" id="KW-1185">Reference proteome</keyword>
<evidence type="ECO:0000313" key="11">
    <source>
        <dbReference type="EMBL" id="QOS41014.1"/>
    </source>
</evidence>
<keyword evidence="3" id="KW-0408">Iron</keyword>
<feature type="domain" description="4Fe-4S" evidence="9">
    <location>
        <begin position="385"/>
        <end position="446"/>
    </location>
</feature>
<evidence type="ECO:0000259" key="8">
    <source>
        <dbReference type="PROSITE" id="PS51379"/>
    </source>
</evidence>
<keyword evidence="4" id="KW-0411">Iron-sulfur</keyword>
<protein>
    <submittedName>
        <fullName evidence="11">Chemotaxis protein</fullName>
    </submittedName>
    <submittedName>
        <fullName evidence="10">Iron only hydrogenase large subunit-like protein/uncharacterized protein YukE</fullName>
    </submittedName>
</protein>
<evidence type="ECO:0000259" key="7">
    <source>
        <dbReference type="PROSITE" id="PS50111"/>
    </source>
</evidence>
<dbReference type="PROSITE" id="PS51656">
    <property type="entry name" value="4FE4S"/>
    <property type="match status" value="1"/>
</dbReference>
<dbReference type="SUPFAM" id="SSF53920">
    <property type="entry name" value="Fe-only hydrogenase"/>
    <property type="match status" value="1"/>
</dbReference>
<organism evidence="10 12">
    <name type="scientific">Treponema rectale</name>
    <dbReference type="NCBI Taxonomy" id="744512"/>
    <lineage>
        <taxon>Bacteria</taxon>
        <taxon>Pseudomonadati</taxon>
        <taxon>Spirochaetota</taxon>
        <taxon>Spirochaetia</taxon>
        <taxon>Spirochaetales</taxon>
        <taxon>Treponemataceae</taxon>
        <taxon>Treponema</taxon>
    </lineage>
</organism>
<dbReference type="SUPFAM" id="SSF54862">
    <property type="entry name" value="4Fe-4S ferredoxins"/>
    <property type="match status" value="1"/>
</dbReference>
<dbReference type="InterPro" id="IPR007202">
    <property type="entry name" value="4Fe-4S_dom"/>
</dbReference>
<dbReference type="PROSITE" id="PS51379">
    <property type="entry name" value="4FE4S_FER_2"/>
    <property type="match status" value="2"/>
</dbReference>
<evidence type="ECO:0000256" key="2">
    <source>
        <dbReference type="ARBA" id="ARBA00022723"/>
    </source>
</evidence>
<dbReference type="PROSITE" id="PS50111">
    <property type="entry name" value="CHEMOTAXIS_TRANSDUC_2"/>
    <property type="match status" value="1"/>
</dbReference>
<dbReference type="AlphaFoldDB" id="A0A840SHT6"/>
<dbReference type="InterPro" id="IPR009016">
    <property type="entry name" value="Fe_hydrogenase"/>
</dbReference>
<evidence type="ECO:0000313" key="10">
    <source>
        <dbReference type="EMBL" id="MBB5219083.1"/>
    </source>
</evidence>
<dbReference type="InterPro" id="IPR017896">
    <property type="entry name" value="4Fe4S_Fe-S-bd"/>
</dbReference>
<dbReference type="GO" id="GO:0007165">
    <property type="term" value="P:signal transduction"/>
    <property type="evidence" value="ECO:0007669"/>
    <property type="project" value="UniProtKB-KW"/>
</dbReference>
<dbReference type="Proteomes" id="UP000593591">
    <property type="component" value="Chromosome"/>
</dbReference>
<dbReference type="Pfam" id="PF02906">
    <property type="entry name" value="Fe_hyd_lg_C"/>
    <property type="match status" value="1"/>
</dbReference>
<accession>A0A840SHT6</accession>
<name>A0A840SHT6_9SPIR</name>
<dbReference type="KEGG" id="trc:DYE49_11375"/>
<keyword evidence="2" id="KW-0479">Metal-binding</keyword>
<dbReference type="Proteomes" id="UP000578697">
    <property type="component" value="Unassembled WGS sequence"/>
</dbReference>
<dbReference type="Gene3D" id="1.10.287.950">
    <property type="entry name" value="Methyl-accepting chemotaxis protein"/>
    <property type="match status" value="1"/>
</dbReference>
<proteinExistence type="predicted"/>
<dbReference type="InterPro" id="IPR004089">
    <property type="entry name" value="MCPsignal_dom"/>
</dbReference>
<keyword evidence="1" id="KW-0004">4Fe-4S</keyword>
<dbReference type="PANTHER" id="PTHR32089">
    <property type="entry name" value="METHYL-ACCEPTING CHEMOTAXIS PROTEIN MCPB"/>
    <property type="match status" value="1"/>
</dbReference>
<dbReference type="Gene3D" id="1.10.15.40">
    <property type="entry name" value="Electron transport complex subunit B, putative Fe-S cluster"/>
    <property type="match status" value="1"/>
</dbReference>
<dbReference type="Gene3D" id="3.30.70.20">
    <property type="match status" value="1"/>
</dbReference>
<dbReference type="PROSITE" id="PS00198">
    <property type="entry name" value="4FE4S_FER_1"/>
    <property type="match status" value="1"/>
</dbReference>
<dbReference type="InterPro" id="IPR004108">
    <property type="entry name" value="Fe_hydrogenase_lsu_C"/>
</dbReference>